<keyword evidence="14" id="KW-1185">Reference proteome</keyword>
<evidence type="ECO:0000256" key="8">
    <source>
        <dbReference type="ARBA" id="ARBA00023065"/>
    </source>
</evidence>
<protein>
    <submittedName>
        <fullName evidence="13">Sodium-coupled monocarboxylate transporter 2-like</fullName>
    </submittedName>
</protein>
<evidence type="ECO:0000256" key="4">
    <source>
        <dbReference type="ARBA" id="ARBA00022475"/>
    </source>
</evidence>
<dbReference type="InterPro" id="IPR038377">
    <property type="entry name" value="Na/Glc_symporter_sf"/>
</dbReference>
<keyword evidence="9 12" id="KW-0472">Membrane</keyword>
<dbReference type="OrthoDB" id="6431761at2759"/>
<comment type="similarity">
    <text evidence="2 11">Belongs to the sodium:solute symporter (SSF) (TC 2.A.21) family.</text>
</comment>
<evidence type="ECO:0000256" key="1">
    <source>
        <dbReference type="ARBA" id="ARBA00004651"/>
    </source>
</evidence>
<reference evidence="13 14" key="1">
    <citation type="journal article" date="2017" name="Gigascience">
        <title>Draft genome of the honey bee ectoparasitic mite, Tropilaelaps mercedesae, is shaped by the parasitic life history.</title>
        <authorList>
            <person name="Dong X."/>
            <person name="Armstrong S.D."/>
            <person name="Xia D."/>
            <person name="Makepeace B.L."/>
            <person name="Darby A.C."/>
            <person name="Kadowaki T."/>
        </authorList>
    </citation>
    <scope>NUCLEOTIDE SEQUENCE [LARGE SCALE GENOMIC DNA]</scope>
    <source>
        <strain evidence="13">Wuxi-XJTLU</strain>
    </source>
</reference>
<evidence type="ECO:0000256" key="9">
    <source>
        <dbReference type="ARBA" id="ARBA00023136"/>
    </source>
</evidence>
<feature type="transmembrane region" description="Helical" evidence="12">
    <location>
        <begin position="136"/>
        <end position="159"/>
    </location>
</feature>
<organism evidence="13 14">
    <name type="scientific">Tropilaelaps mercedesae</name>
    <dbReference type="NCBI Taxonomy" id="418985"/>
    <lineage>
        <taxon>Eukaryota</taxon>
        <taxon>Metazoa</taxon>
        <taxon>Ecdysozoa</taxon>
        <taxon>Arthropoda</taxon>
        <taxon>Chelicerata</taxon>
        <taxon>Arachnida</taxon>
        <taxon>Acari</taxon>
        <taxon>Parasitiformes</taxon>
        <taxon>Mesostigmata</taxon>
        <taxon>Gamasina</taxon>
        <taxon>Dermanyssoidea</taxon>
        <taxon>Laelapidae</taxon>
        <taxon>Tropilaelaps</taxon>
    </lineage>
</organism>
<dbReference type="Proteomes" id="UP000192247">
    <property type="component" value="Unassembled WGS sequence"/>
</dbReference>
<dbReference type="EMBL" id="MNPL01025667">
    <property type="protein sequence ID" value="OQR68198.1"/>
    <property type="molecule type" value="Genomic_DNA"/>
</dbReference>
<dbReference type="InterPro" id="IPR001734">
    <property type="entry name" value="Na/solute_symporter"/>
</dbReference>
<keyword evidence="4" id="KW-1003">Cell membrane</keyword>
<evidence type="ECO:0000256" key="5">
    <source>
        <dbReference type="ARBA" id="ARBA00022692"/>
    </source>
</evidence>
<accession>A0A1V9X466</accession>
<dbReference type="InParanoid" id="A0A1V9X466"/>
<dbReference type="STRING" id="418985.A0A1V9X466"/>
<evidence type="ECO:0000256" key="10">
    <source>
        <dbReference type="ARBA" id="ARBA00023201"/>
    </source>
</evidence>
<keyword evidence="7" id="KW-0915">Sodium</keyword>
<gene>
    <name evidence="13" type="ORF">BIW11_04606</name>
</gene>
<evidence type="ECO:0000313" key="14">
    <source>
        <dbReference type="Proteomes" id="UP000192247"/>
    </source>
</evidence>
<evidence type="ECO:0000256" key="2">
    <source>
        <dbReference type="ARBA" id="ARBA00006434"/>
    </source>
</evidence>
<keyword evidence="10" id="KW-0739">Sodium transport</keyword>
<evidence type="ECO:0000256" key="6">
    <source>
        <dbReference type="ARBA" id="ARBA00022989"/>
    </source>
</evidence>
<dbReference type="PANTHER" id="PTHR42985:SF40">
    <property type="entry name" value="LD47995P-RELATED"/>
    <property type="match status" value="1"/>
</dbReference>
<sequence>MLIAHGPSCPRVNIATLLCRYDSKNEANEQQPLTRLATLRRAIFAYCPSAMRVHTSGYFVRSSCERSEINLGGCWTRLISLGSPHLCLVYGEDAVHEHWPIFATVFPVTMSMMATFLSAIAFLGIPAENFVFGFQYILVAAGAMLGVFIATEFFMPIFYDMDAVSVNAVSTNDRVALSEYDLRVCQRTPY</sequence>
<dbReference type="InterPro" id="IPR051163">
    <property type="entry name" value="Sodium:Solute_Symporter_SSF"/>
</dbReference>
<evidence type="ECO:0000256" key="11">
    <source>
        <dbReference type="RuleBase" id="RU362091"/>
    </source>
</evidence>
<comment type="subcellular location">
    <subcellularLocation>
        <location evidence="1">Cell membrane</location>
        <topology evidence="1">Multi-pass membrane protein</topology>
    </subcellularLocation>
</comment>
<dbReference type="AlphaFoldDB" id="A0A1V9X466"/>
<evidence type="ECO:0000256" key="12">
    <source>
        <dbReference type="SAM" id="Phobius"/>
    </source>
</evidence>
<evidence type="ECO:0000313" key="13">
    <source>
        <dbReference type="EMBL" id="OQR68198.1"/>
    </source>
</evidence>
<keyword evidence="3" id="KW-0813">Transport</keyword>
<dbReference type="Pfam" id="PF00474">
    <property type="entry name" value="SSF"/>
    <property type="match status" value="1"/>
</dbReference>
<proteinExistence type="inferred from homology"/>
<dbReference type="PANTHER" id="PTHR42985">
    <property type="entry name" value="SODIUM-COUPLED MONOCARBOXYLATE TRANSPORTER"/>
    <property type="match status" value="1"/>
</dbReference>
<comment type="caution">
    <text evidence="13">The sequence shown here is derived from an EMBL/GenBank/DDBJ whole genome shotgun (WGS) entry which is preliminary data.</text>
</comment>
<keyword evidence="5 12" id="KW-0812">Transmembrane</keyword>
<name>A0A1V9X466_9ACAR</name>
<dbReference type="GO" id="GO:0015293">
    <property type="term" value="F:symporter activity"/>
    <property type="evidence" value="ECO:0007669"/>
    <property type="project" value="TreeGrafter"/>
</dbReference>
<feature type="transmembrane region" description="Helical" evidence="12">
    <location>
        <begin position="101"/>
        <end position="124"/>
    </location>
</feature>
<dbReference type="GO" id="GO:0006814">
    <property type="term" value="P:sodium ion transport"/>
    <property type="evidence" value="ECO:0007669"/>
    <property type="project" value="UniProtKB-KW"/>
</dbReference>
<evidence type="ECO:0000256" key="3">
    <source>
        <dbReference type="ARBA" id="ARBA00022448"/>
    </source>
</evidence>
<keyword evidence="6 12" id="KW-1133">Transmembrane helix</keyword>
<evidence type="ECO:0000256" key="7">
    <source>
        <dbReference type="ARBA" id="ARBA00023053"/>
    </source>
</evidence>
<dbReference type="Gene3D" id="1.20.1730.10">
    <property type="entry name" value="Sodium/glucose cotransporter"/>
    <property type="match status" value="1"/>
</dbReference>
<keyword evidence="8" id="KW-0406">Ion transport</keyword>
<dbReference type="GO" id="GO:0005886">
    <property type="term" value="C:plasma membrane"/>
    <property type="evidence" value="ECO:0007669"/>
    <property type="project" value="UniProtKB-SubCell"/>
</dbReference>